<evidence type="ECO:0000256" key="5">
    <source>
        <dbReference type="ARBA" id="ARBA00023319"/>
    </source>
</evidence>
<evidence type="ECO:0000313" key="8">
    <source>
        <dbReference type="RefSeq" id="XP_035661593.1"/>
    </source>
</evidence>
<dbReference type="OMA" id="GGQVTMV"/>
<dbReference type="InterPro" id="IPR007110">
    <property type="entry name" value="Ig-like_dom"/>
</dbReference>
<gene>
    <name evidence="8" type="primary">LOC118405882</name>
</gene>
<proteinExistence type="predicted"/>
<dbReference type="PROSITE" id="PS50835">
    <property type="entry name" value="IG_LIKE"/>
    <property type="match status" value="4"/>
</dbReference>
<evidence type="ECO:0000313" key="7">
    <source>
        <dbReference type="Proteomes" id="UP000001554"/>
    </source>
</evidence>
<dbReference type="Gene3D" id="2.60.40.10">
    <property type="entry name" value="Immunoglobulins"/>
    <property type="match status" value="4"/>
</dbReference>
<evidence type="ECO:0000259" key="6">
    <source>
        <dbReference type="PROSITE" id="PS50835"/>
    </source>
</evidence>
<dbReference type="RefSeq" id="XP_035661593.1">
    <property type="nucleotide sequence ID" value="XM_035805700.1"/>
</dbReference>
<dbReference type="Proteomes" id="UP000001554">
    <property type="component" value="Chromosome 18"/>
</dbReference>
<reference evidence="8" key="2">
    <citation type="submission" date="2025-08" db="UniProtKB">
        <authorList>
            <consortium name="RefSeq"/>
        </authorList>
    </citation>
    <scope>IDENTIFICATION</scope>
    <source>
        <strain evidence="8">S238N-H82</strain>
        <tissue evidence="8">Testes</tissue>
    </source>
</reference>
<evidence type="ECO:0000256" key="3">
    <source>
        <dbReference type="ARBA" id="ARBA00022729"/>
    </source>
</evidence>
<protein>
    <submittedName>
        <fullName evidence="8">Myosin light chain kinase, smooth muscle-like</fullName>
    </submittedName>
</protein>
<feature type="domain" description="Ig-like" evidence="6">
    <location>
        <begin position="76"/>
        <end position="166"/>
    </location>
</feature>
<dbReference type="GO" id="GO:0004672">
    <property type="term" value="F:protein kinase activity"/>
    <property type="evidence" value="ECO:0000318"/>
    <property type="project" value="GO_Central"/>
</dbReference>
<dbReference type="AlphaFoldDB" id="A0A9J7HLD4"/>
<dbReference type="InterPro" id="IPR013098">
    <property type="entry name" value="Ig_I-set"/>
</dbReference>
<dbReference type="GeneID" id="118405882"/>
<keyword evidence="2" id="KW-0963">Cytoplasm</keyword>
<dbReference type="GO" id="GO:0005737">
    <property type="term" value="C:cytoplasm"/>
    <property type="evidence" value="ECO:0007669"/>
    <property type="project" value="UniProtKB-SubCell"/>
</dbReference>
<dbReference type="KEGG" id="bfo:118405882"/>
<dbReference type="InterPro" id="IPR013783">
    <property type="entry name" value="Ig-like_fold"/>
</dbReference>
<evidence type="ECO:0000256" key="1">
    <source>
        <dbReference type="ARBA" id="ARBA00004496"/>
    </source>
</evidence>
<dbReference type="InterPro" id="IPR036179">
    <property type="entry name" value="Ig-like_dom_sf"/>
</dbReference>
<dbReference type="InterPro" id="IPR003598">
    <property type="entry name" value="Ig_sub2"/>
</dbReference>
<sequence>MEGLSQSIITAGQRVQASRGAPQTIAGGDQAVQVIQSQTVQSGQGTVLGGSQVMVQGGQVTMVQGGQGAMIQGESPNIAQMLESQAVEEGGAAKLNIITSGTPEPTVTWLFGGVELKGDARRKISVDSATGSHLLMIQQVQEADSGDYTARVENDFGITECTAQILVYPRGQKVTIVQEGVQNVTGGSQTVQVAQGKPGMEGLSQSIIAAGQRVQASRGTTQNTGQGGQVTMVQGGDQGTTVQGGQITMVQGGQGMMVQGGQGTTVVQGTSQHIVETGTTLQGEPPNFGKMPDSQAVEEGGTARFETIVTGSPEPEVAWLHNGQELKSGGRYQISVDSANHHHVLVIQKLAKADAGKYTARVGNQFGEAACTAELHVIAPGQKVKMVKGESPNFAKMLESQAVEDGSAARFEVVVTGNPEPTVIWQYNGQDLKQDQRREVISNKAKGQHVLLIESVQQSDSGDYTARVRNDFGEAACTAQLLVYPPGQKVKLVTGESPNFAKFPSSAAVADGDPARFDAMVTGSPVPNVTWLHMGTEIRSDTRRKVVFDQSKNMSSIVISQVQPSDGGDYTCQLTNDYGQAACTAQLLVKGIKK</sequence>
<dbReference type="FunFam" id="2.60.40.10:FF:000425">
    <property type="entry name" value="Myosin light chain kinase"/>
    <property type="match status" value="4"/>
</dbReference>
<dbReference type="PANTHER" id="PTHR45080:SF8">
    <property type="entry name" value="IG-LIKE DOMAIN-CONTAINING PROTEIN"/>
    <property type="match status" value="1"/>
</dbReference>
<organism evidence="7 8">
    <name type="scientific">Branchiostoma floridae</name>
    <name type="common">Florida lancelet</name>
    <name type="synonym">Amphioxus</name>
    <dbReference type="NCBI Taxonomy" id="7739"/>
    <lineage>
        <taxon>Eukaryota</taxon>
        <taxon>Metazoa</taxon>
        <taxon>Chordata</taxon>
        <taxon>Cephalochordata</taxon>
        <taxon>Leptocardii</taxon>
        <taxon>Amphioxiformes</taxon>
        <taxon>Branchiostomatidae</taxon>
        <taxon>Branchiostoma</taxon>
    </lineage>
</organism>
<keyword evidence="7" id="KW-1185">Reference proteome</keyword>
<dbReference type="InterPro" id="IPR003599">
    <property type="entry name" value="Ig_sub"/>
</dbReference>
<dbReference type="SMART" id="SM00408">
    <property type="entry name" value="IGc2"/>
    <property type="match status" value="4"/>
</dbReference>
<keyword evidence="5" id="KW-0393">Immunoglobulin domain</keyword>
<dbReference type="PANTHER" id="PTHR45080">
    <property type="entry name" value="CONTACTIN 5"/>
    <property type="match status" value="1"/>
</dbReference>
<feature type="domain" description="Ig-like" evidence="6">
    <location>
        <begin position="286"/>
        <end position="376"/>
    </location>
</feature>
<dbReference type="OrthoDB" id="5969272at2759"/>
<keyword evidence="3" id="KW-0732">Signal</keyword>
<accession>A0A9J7HLD4</accession>
<evidence type="ECO:0000256" key="2">
    <source>
        <dbReference type="ARBA" id="ARBA00022490"/>
    </source>
</evidence>
<evidence type="ECO:0000256" key="4">
    <source>
        <dbReference type="ARBA" id="ARBA00023157"/>
    </source>
</evidence>
<reference evidence="7" key="1">
    <citation type="journal article" date="2020" name="Nat. Ecol. Evol.">
        <title>Deeply conserved synteny resolves early events in vertebrate evolution.</title>
        <authorList>
            <person name="Simakov O."/>
            <person name="Marletaz F."/>
            <person name="Yue J.X."/>
            <person name="O'Connell B."/>
            <person name="Jenkins J."/>
            <person name="Brandt A."/>
            <person name="Calef R."/>
            <person name="Tung C.H."/>
            <person name="Huang T.K."/>
            <person name="Schmutz J."/>
            <person name="Satoh N."/>
            <person name="Yu J.K."/>
            <person name="Putnam N.H."/>
            <person name="Green R.E."/>
            <person name="Rokhsar D.S."/>
        </authorList>
    </citation>
    <scope>NUCLEOTIDE SEQUENCE [LARGE SCALE GENOMIC DNA]</scope>
    <source>
        <strain evidence="7">S238N-H82</strain>
    </source>
</reference>
<comment type="subcellular location">
    <subcellularLocation>
        <location evidence="1">Cytoplasm</location>
    </subcellularLocation>
</comment>
<feature type="domain" description="Ig-like" evidence="6">
    <location>
        <begin position="498"/>
        <end position="590"/>
    </location>
</feature>
<dbReference type="InterPro" id="IPR050958">
    <property type="entry name" value="Cell_Adh-Cytoskel_Orgn"/>
</dbReference>
<dbReference type="SMART" id="SM00409">
    <property type="entry name" value="IG"/>
    <property type="match status" value="4"/>
</dbReference>
<name>A0A9J7HLD4_BRAFL</name>
<feature type="domain" description="Ig-like" evidence="6">
    <location>
        <begin position="392"/>
        <end position="484"/>
    </location>
</feature>
<dbReference type="Pfam" id="PF07679">
    <property type="entry name" value="I-set"/>
    <property type="match status" value="4"/>
</dbReference>
<keyword evidence="4" id="KW-1015">Disulfide bond</keyword>
<dbReference type="SUPFAM" id="SSF48726">
    <property type="entry name" value="Immunoglobulin"/>
    <property type="match status" value="4"/>
</dbReference>